<reference evidence="1 2" key="1">
    <citation type="submission" date="2019-06" db="EMBL/GenBank/DDBJ databases">
        <title>Genome Sequence of the Brown Rot Fungal Pathogen Monilinia laxa.</title>
        <authorList>
            <person name="De Miccolis Angelini R.M."/>
            <person name="Landi L."/>
            <person name="Abate D."/>
            <person name="Pollastro S."/>
            <person name="Romanazzi G."/>
            <person name="Faretra F."/>
        </authorList>
    </citation>
    <scope>NUCLEOTIDE SEQUENCE [LARGE SCALE GENOMIC DNA]</scope>
    <source>
        <strain evidence="1 2">Mlax316</strain>
    </source>
</reference>
<dbReference type="AlphaFoldDB" id="A0A5N6JXH6"/>
<sequence length="93" mass="10580">MASSQKKAVIPGIVEWESSHIDNLVIHELLKLAEQDLKQQKLISRALHSQKYSNVDEKDLLAAIVTDDWIEGVIFRKEGKRYIIEKGKLPAIT</sequence>
<protein>
    <submittedName>
        <fullName evidence="1">Uncharacterized protein</fullName>
    </submittedName>
</protein>
<gene>
    <name evidence="1" type="ORF">EYC80_007816</name>
</gene>
<name>A0A5N6JXH6_MONLA</name>
<evidence type="ECO:0000313" key="2">
    <source>
        <dbReference type="Proteomes" id="UP000326757"/>
    </source>
</evidence>
<evidence type="ECO:0000313" key="1">
    <source>
        <dbReference type="EMBL" id="KAB8293510.1"/>
    </source>
</evidence>
<organism evidence="1 2">
    <name type="scientific">Monilinia laxa</name>
    <name type="common">Brown rot fungus</name>
    <name type="synonym">Sclerotinia laxa</name>
    <dbReference type="NCBI Taxonomy" id="61186"/>
    <lineage>
        <taxon>Eukaryota</taxon>
        <taxon>Fungi</taxon>
        <taxon>Dikarya</taxon>
        <taxon>Ascomycota</taxon>
        <taxon>Pezizomycotina</taxon>
        <taxon>Leotiomycetes</taxon>
        <taxon>Helotiales</taxon>
        <taxon>Sclerotiniaceae</taxon>
        <taxon>Monilinia</taxon>
    </lineage>
</organism>
<accession>A0A5N6JXH6</accession>
<dbReference type="EMBL" id="VIGI01000012">
    <property type="protein sequence ID" value="KAB8293510.1"/>
    <property type="molecule type" value="Genomic_DNA"/>
</dbReference>
<dbReference type="Proteomes" id="UP000326757">
    <property type="component" value="Unassembled WGS sequence"/>
</dbReference>
<comment type="caution">
    <text evidence="1">The sequence shown here is derived from an EMBL/GenBank/DDBJ whole genome shotgun (WGS) entry which is preliminary data.</text>
</comment>
<proteinExistence type="predicted"/>
<keyword evidence="2" id="KW-1185">Reference proteome</keyword>